<dbReference type="Proteomes" id="UP000027186">
    <property type="component" value="Plasmid AbAZ39_p1"/>
</dbReference>
<evidence type="ECO:0000313" key="3">
    <source>
        <dbReference type="EMBL" id="PNR00493.1"/>
    </source>
</evidence>
<evidence type="ECO:0000313" key="5">
    <source>
        <dbReference type="Proteomes" id="UP000236268"/>
    </source>
</evidence>
<dbReference type="Pfam" id="PF22513">
    <property type="entry name" value="FitA-like_RHH"/>
    <property type="match status" value="1"/>
</dbReference>
<sequence>MGEITLRIEEDVLDRLKMRASIAGRSVEEEIGRIVEEATAAPPADRRALVEEFRRIRALTPPGAPIDVAAVIREGRER</sequence>
<dbReference type="GO" id="GO:0006355">
    <property type="term" value="P:regulation of DNA-templated transcription"/>
    <property type="evidence" value="ECO:0007669"/>
    <property type="project" value="InterPro"/>
</dbReference>
<dbReference type="Gene3D" id="1.10.1220.10">
    <property type="entry name" value="Met repressor-like"/>
    <property type="match status" value="1"/>
</dbReference>
<dbReference type="EMBL" id="POWG01000002">
    <property type="protein sequence ID" value="PNR00493.1"/>
    <property type="molecule type" value="Genomic_DNA"/>
</dbReference>
<dbReference type="GO" id="GO:0003677">
    <property type="term" value="F:DNA binding"/>
    <property type="evidence" value="ECO:0007669"/>
    <property type="project" value="UniProtKB-KW"/>
</dbReference>
<feature type="domain" description="Antitoxin FitA-like ribbon-helix-helix" evidence="1">
    <location>
        <begin position="8"/>
        <end position="38"/>
    </location>
</feature>
<proteinExistence type="predicted"/>
<geneLocation type="plasmid" evidence="2 4">
    <name>AbAZ39_p1</name>
</geneLocation>
<evidence type="ECO:0000313" key="2">
    <source>
        <dbReference type="EMBL" id="AIB13851.1"/>
    </source>
</evidence>
<evidence type="ECO:0000259" key="1">
    <source>
        <dbReference type="Pfam" id="PF22513"/>
    </source>
</evidence>
<accession>A0A060DI66</accession>
<reference evidence="3 5" key="2">
    <citation type="submission" date="2018-01" db="EMBL/GenBank/DDBJ databases">
        <title>Whole genome sequence of Azospirillum brasilense REC3 isolated from strawberry roots.</title>
        <authorList>
            <person name="Fontana C.A."/>
            <person name="Salazar S.M."/>
            <person name="Bassi D."/>
            <person name="Puglisi E."/>
            <person name="Lovaisa N.C."/>
            <person name="Toffoli L.M."/>
            <person name="Pedraza R."/>
            <person name="Cocconcelli P.S."/>
        </authorList>
    </citation>
    <scope>NUCLEOTIDE SEQUENCE [LARGE SCALE GENOMIC DNA]</scope>
    <source>
        <strain evidence="3 5">REC3</strain>
        <plasmid evidence="3">p1unnanmed</plasmid>
    </source>
</reference>
<dbReference type="EMBL" id="CP007794">
    <property type="protein sequence ID" value="AIB13851.1"/>
    <property type="molecule type" value="Genomic_DNA"/>
</dbReference>
<dbReference type="AlphaFoldDB" id="A0A060DI66"/>
<dbReference type="InterPro" id="IPR010985">
    <property type="entry name" value="Ribbon_hlx_hlx"/>
</dbReference>
<organism evidence="2 4">
    <name type="scientific">Azospirillum argentinense</name>
    <dbReference type="NCBI Taxonomy" id="2970906"/>
    <lineage>
        <taxon>Bacteria</taxon>
        <taxon>Pseudomonadati</taxon>
        <taxon>Pseudomonadota</taxon>
        <taxon>Alphaproteobacteria</taxon>
        <taxon>Rhodospirillales</taxon>
        <taxon>Azospirillaceae</taxon>
        <taxon>Azospirillum</taxon>
    </lineage>
</organism>
<accession>A0A2K1G6U2</accession>
<dbReference type="Proteomes" id="UP000236268">
    <property type="component" value="Unassembled WGS sequence"/>
</dbReference>
<gene>
    <name evidence="2" type="ORF">ABAZ39_18090</name>
    <name evidence="3" type="ORF">C1S70_03600</name>
</gene>
<dbReference type="KEGG" id="abq:ABAZ39_18090"/>
<dbReference type="InterPro" id="IPR053853">
    <property type="entry name" value="FitA-like_RHH"/>
</dbReference>
<keyword evidence="2" id="KW-0614">Plasmid</keyword>
<keyword evidence="3" id="KW-0238">DNA-binding</keyword>
<name>A0A060DI66_9PROT</name>
<geneLocation type="plasmid" evidence="3">
    <name>p1unnanmed</name>
</geneLocation>
<dbReference type="OrthoDB" id="9956066at2"/>
<reference evidence="2 4" key="1">
    <citation type="journal article" date="2014" name="Genome Announc.">
        <title>Complete Genome Sequence of the Model Rhizosphere Strain Azospirillum brasilense Az39, Successfully Applied in Agriculture.</title>
        <authorList>
            <person name="Rivera D."/>
            <person name="Revale S."/>
            <person name="Molina R."/>
            <person name="Gualpa J."/>
            <person name="Puente M."/>
            <person name="Maroniche G."/>
            <person name="Paris G."/>
            <person name="Baker D."/>
            <person name="Clavijo B."/>
            <person name="McLay K."/>
            <person name="Spaepen S."/>
            <person name="Perticari A."/>
            <person name="Vazquez M."/>
            <person name="Wisniewski-Dye F."/>
            <person name="Watkins C."/>
            <person name="Martinez-Abarca F."/>
            <person name="Vanderleyden J."/>
            <person name="Cassan F."/>
        </authorList>
    </citation>
    <scope>NUCLEOTIDE SEQUENCE [LARGE SCALE GENOMIC DNA]</scope>
    <source>
        <strain evidence="2 4">Az39</strain>
        <plasmid evidence="2">AbAZ39_p1</plasmid>
    </source>
</reference>
<dbReference type="InterPro" id="IPR013321">
    <property type="entry name" value="Arc_rbn_hlx_hlx"/>
</dbReference>
<dbReference type="RefSeq" id="WP_040134202.1">
    <property type="nucleotide sequence ID" value="NZ_CP007794.1"/>
</dbReference>
<dbReference type="SUPFAM" id="SSF47598">
    <property type="entry name" value="Ribbon-helix-helix"/>
    <property type="match status" value="1"/>
</dbReference>
<evidence type="ECO:0000313" key="4">
    <source>
        <dbReference type="Proteomes" id="UP000027186"/>
    </source>
</evidence>
<protein>
    <submittedName>
        <fullName evidence="3">Arc family DNA-binding protein</fullName>
    </submittedName>
</protein>